<dbReference type="GO" id="GO:0003735">
    <property type="term" value="F:structural constituent of ribosome"/>
    <property type="evidence" value="ECO:0007669"/>
    <property type="project" value="InterPro"/>
</dbReference>
<comment type="caution">
    <text evidence="6">The sequence shown here is derived from an EMBL/GenBank/DDBJ whole genome shotgun (WGS) entry which is preliminary data.</text>
</comment>
<accession>A0A8H4UGP2</accession>
<gene>
    <name evidence="6" type="ORF">FZEAL_7472</name>
</gene>
<dbReference type="PANTHER" id="PTHR10544">
    <property type="entry name" value="60S RIBOSOMAL PROTEIN L28"/>
    <property type="match status" value="1"/>
</dbReference>
<evidence type="ECO:0000313" key="7">
    <source>
        <dbReference type="Proteomes" id="UP000635477"/>
    </source>
</evidence>
<reference evidence="6" key="1">
    <citation type="journal article" date="2020" name="BMC Genomics">
        <title>Correction to: Identification and distribution of gene clusters required for synthesis of sphingolipid metabolism inhibitors in diverse species of the filamentous fungus Fusarium.</title>
        <authorList>
            <person name="Kim H.S."/>
            <person name="Lohmar J.M."/>
            <person name="Busman M."/>
            <person name="Brown D.W."/>
            <person name="Naumann T.A."/>
            <person name="Divon H.H."/>
            <person name="Lysoe E."/>
            <person name="Uhlig S."/>
            <person name="Proctor R.H."/>
        </authorList>
    </citation>
    <scope>NUCLEOTIDE SEQUENCE</scope>
    <source>
        <strain evidence="6">NRRL 22465</strain>
    </source>
</reference>
<organism evidence="6 7">
    <name type="scientific">Fusarium zealandicum</name>
    <dbReference type="NCBI Taxonomy" id="1053134"/>
    <lineage>
        <taxon>Eukaryota</taxon>
        <taxon>Fungi</taxon>
        <taxon>Dikarya</taxon>
        <taxon>Ascomycota</taxon>
        <taxon>Pezizomycotina</taxon>
        <taxon>Sordariomycetes</taxon>
        <taxon>Hypocreomycetidae</taxon>
        <taxon>Hypocreales</taxon>
        <taxon>Nectriaceae</taxon>
        <taxon>Fusarium</taxon>
        <taxon>Fusarium staphyleae species complex</taxon>
    </lineage>
</organism>
<keyword evidence="2" id="KW-0689">Ribosomal protein</keyword>
<proteinExistence type="inferred from homology"/>
<evidence type="ECO:0000256" key="3">
    <source>
        <dbReference type="ARBA" id="ARBA00023274"/>
    </source>
</evidence>
<dbReference type="OrthoDB" id="338850at2759"/>
<evidence type="ECO:0000256" key="2">
    <source>
        <dbReference type="ARBA" id="ARBA00022980"/>
    </source>
</evidence>
<dbReference type="GO" id="GO:1990904">
    <property type="term" value="C:ribonucleoprotein complex"/>
    <property type="evidence" value="ECO:0007669"/>
    <property type="project" value="UniProtKB-KW"/>
</dbReference>
<reference evidence="6" key="2">
    <citation type="submission" date="2020-05" db="EMBL/GenBank/DDBJ databases">
        <authorList>
            <person name="Kim H.-S."/>
            <person name="Proctor R.H."/>
            <person name="Brown D.W."/>
        </authorList>
    </citation>
    <scope>NUCLEOTIDE SEQUENCE</scope>
    <source>
        <strain evidence="6">NRRL 22465</strain>
    </source>
</reference>
<dbReference type="EMBL" id="JABEYC010000604">
    <property type="protein sequence ID" value="KAF4975779.1"/>
    <property type="molecule type" value="Genomic_DNA"/>
</dbReference>
<evidence type="ECO:0000259" key="5">
    <source>
        <dbReference type="Pfam" id="PF01778"/>
    </source>
</evidence>
<dbReference type="Gene3D" id="3.30.390.110">
    <property type="match status" value="1"/>
</dbReference>
<feature type="region of interest" description="Disordered" evidence="4">
    <location>
        <begin position="76"/>
        <end position="99"/>
    </location>
</feature>
<dbReference type="GO" id="GO:0006412">
    <property type="term" value="P:translation"/>
    <property type="evidence" value="ECO:0007669"/>
    <property type="project" value="InterPro"/>
</dbReference>
<protein>
    <recommendedName>
        <fullName evidence="5">Ribosomal eL28/Mak16 domain-containing protein</fullName>
    </recommendedName>
</protein>
<evidence type="ECO:0000313" key="6">
    <source>
        <dbReference type="EMBL" id="KAF4975779.1"/>
    </source>
</evidence>
<dbReference type="InterPro" id="IPR002672">
    <property type="entry name" value="Ribosomal_eL28"/>
</dbReference>
<dbReference type="InterPro" id="IPR029004">
    <property type="entry name" value="Ribosomal_eL28/Mak16"/>
</dbReference>
<sequence>MSTAQELSNISSDLVWEIVRDNNCFSAKSKKNGGVQFSRDPLNLTNLSSRKHAGFVNDKALGISAGEKGAVVVTSKKAQPNKPAQNLVQTTYNASKSNR</sequence>
<evidence type="ECO:0000256" key="4">
    <source>
        <dbReference type="SAM" id="MobiDB-lite"/>
    </source>
</evidence>
<dbReference type="AlphaFoldDB" id="A0A8H4UGP2"/>
<evidence type="ECO:0000256" key="1">
    <source>
        <dbReference type="ARBA" id="ARBA00007926"/>
    </source>
</evidence>
<keyword evidence="7" id="KW-1185">Reference proteome</keyword>
<dbReference type="GO" id="GO:0005840">
    <property type="term" value="C:ribosome"/>
    <property type="evidence" value="ECO:0007669"/>
    <property type="project" value="UniProtKB-KW"/>
</dbReference>
<dbReference type="Proteomes" id="UP000635477">
    <property type="component" value="Unassembled WGS sequence"/>
</dbReference>
<name>A0A8H4UGP2_9HYPO</name>
<keyword evidence="3" id="KW-0687">Ribonucleoprotein</keyword>
<feature type="non-terminal residue" evidence="6">
    <location>
        <position position="1"/>
    </location>
</feature>
<feature type="domain" description="Ribosomal eL28/Mak16" evidence="5">
    <location>
        <begin position="14"/>
        <end position="96"/>
    </location>
</feature>
<comment type="similarity">
    <text evidence="1">Belongs to the eukaryotic ribosomal protein eL28 family.</text>
</comment>
<dbReference type="Pfam" id="PF01778">
    <property type="entry name" value="Ribosomal_L28e"/>
    <property type="match status" value="1"/>
</dbReference>